<evidence type="ECO:0000259" key="4">
    <source>
        <dbReference type="PROSITE" id="PS50102"/>
    </source>
</evidence>
<evidence type="ECO:0000256" key="3">
    <source>
        <dbReference type="SAM" id="MobiDB-lite"/>
    </source>
</evidence>
<evidence type="ECO:0000256" key="1">
    <source>
        <dbReference type="ARBA" id="ARBA00022884"/>
    </source>
</evidence>
<dbReference type="Gene3D" id="3.30.70.330">
    <property type="match status" value="1"/>
</dbReference>
<gene>
    <name evidence="5" type="ORF">WMSIL1_LOCUS13102</name>
</gene>
<dbReference type="Proteomes" id="UP000321570">
    <property type="component" value="Unassembled WGS sequence"/>
</dbReference>
<evidence type="ECO:0000256" key="2">
    <source>
        <dbReference type="PROSITE-ProRule" id="PRU00176"/>
    </source>
</evidence>
<protein>
    <recommendedName>
        <fullName evidence="4">RRM domain-containing protein</fullName>
    </recommendedName>
</protein>
<feature type="non-terminal residue" evidence="5">
    <location>
        <position position="1"/>
    </location>
</feature>
<accession>A0A564Z6W6</accession>
<dbReference type="InterPro" id="IPR045164">
    <property type="entry name" value="RBM41/RNPC3"/>
</dbReference>
<dbReference type="GO" id="GO:0005689">
    <property type="term" value="C:U12-type spliceosomal complex"/>
    <property type="evidence" value="ECO:0007669"/>
    <property type="project" value="TreeGrafter"/>
</dbReference>
<proteinExistence type="predicted"/>
<evidence type="ECO:0000313" key="5">
    <source>
        <dbReference type="EMBL" id="VUZ55255.1"/>
    </source>
</evidence>
<dbReference type="GO" id="GO:0097157">
    <property type="term" value="F:pre-mRNA intronic binding"/>
    <property type="evidence" value="ECO:0007669"/>
    <property type="project" value="TreeGrafter"/>
</dbReference>
<dbReference type="PANTHER" id="PTHR16105:SF0">
    <property type="entry name" value="RNA-BINDING REGION-CONTAINING PROTEIN 3"/>
    <property type="match status" value="1"/>
</dbReference>
<dbReference type="AlphaFoldDB" id="A0A564Z6W6"/>
<dbReference type="EMBL" id="CABIJS010000689">
    <property type="protein sequence ID" value="VUZ55255.1"/>
    <property type="molecule type" value="Genomic_DNA"/>
</dbReference>
<feature type="region of interest" description="Disordered" evidence="3">
    <location>
        <begin position="80"/>
        <end position="120"/>
    </location>
</feature>
<keyword evidence="6" id="KW-1185">Reference proteome</keyword>
<dbReference type="PROSITE" id="PS50102">
    <property type="entry name" value="RRM"/>
    <property type="match status" value="1"/>
</dbReference>
<dbReference type="SUPFAM" id="SSF54928">
    <property type="entry name" value="RNA-binding domain, RBD"/>
    <property type="match status" value="1"/>
</dbReference>
<dbReference type="GO" id="GO:0000398">
    <property type="term" value="P:mRNA splicing, via spliceosome"/>
    <property type="evidence" value="ECO:0007669"/>
    <property type="project" value="TreeGrafter"/>
</dbReference>
<dbReference type="GO" id="GO:0030626">
    <property type="term" value="F:U12 snRNA binding"/>
    <property type="evidence" value="ECO:0007669"/>
    <property type="project" value="TreeGrafter"/>
</dbReference>
<dbReference type="InterPro" id="IPR000504">
    <property type="entry name" value="RRM_dom"/>
</dbReference>
<dbReference type="CDD" id="cd12239">
    <property type="entry name" value="RRM2_RBM40_like"/>
    <property type="match status" value="1"/>
</dbReference>
<name>A0A564Z6W6_HYMDI</name>
<feature type="region of interest" description="Disordered" evidence="3">
    <location>
        <begin position="1"/>
        <end position="27"/>
    </location>
</feature>
<dbReference type="PANTHER" id="PTHR16105">
    <property type="entry name" value="RNA-BINDING REGION-CONTAINING PROTEIN 3"/>
    <property type="match status" value="1"/>
</dbReference>
<dbReference type="InterPro" id="IPR035979">
    <property type="entry name" value="RBD_domain_sf"/>
</dbReference>
<keyword evidence="1 2" id="KW-0694">RNA-binding</keyword>
<organism evidence="5 6">
    <name type="scientific">Hymenolepis diminuta</name>
    <name type="common">Rat tapeworm</name>
    <dbReference type="NCBI Taxonomy" id="6216"/>
    <lineage>
        <taxon>Eukaryota</taxon>
        <taxon>Metazoa</taxon>
        <taxon>Spiralia</taxon>
        <taxon>Lophotrochozoa</taxon>
        <taxon>Platyhelminthes</taxon>
        <taxon>Cestoda</taxon>
        <taxon>Eucestoda</taxon>
        <taxon>Cyclophyllidea</taxon>
        <taxon>Hymenolepididae</taxon>
        <taxon>Hymenolepis</taxon>
    </lineage>
</organism>
<reference evidence="5 6" key="1">
    <citation type="submission" date="2019-07" db="EMBL/GenBank/DDBJ databases">
        <authorList>
            <person name="Jastrzebski P J."/>
            <person name="Paukszto L."/>
            <person name="Jastrzebski P J."/>
        </authorList>
    </citation>
    <scope>NUCLEOTIDE SEQUENCE [LARGE SCALE GENOMIC DNA]</scope>
    <source>
        <strain evidence="5 6">WMS-il1</strain>
    </source>
</reference>
<dbReference type="InterPro" id="IPR012677">
    <property type="entry name" value="Nucleotide-bd_a/b_plait_sf"/>
</dbReference>
<feature type="domain" description="RRM" evidence="4">
    <location>
        <begin position="156"/>
        <end position="242"/>
    </location>
</feature>
<sequence length="256" mass="27860">GKALRPTPVSTFDSEKKSKLSKSELPDEPVFEKTLLRSTPHIKLRIKDVTPVTNNNKDNVDAQTEGFGVFSTEVKAFNPRSIASPTKGTSTPLLSIPSSSSAVMGENSDTDNGDDEYLKKPPPLLREELAAGKAPDDELASSRVFARSPGPGTASSRLYVKNLHKKTTDDDLWLVFGSFHRAYRRSIEEGPSQFSIQLLTSGRMRGQAFIALDSIEVAAEALKATHGYVLNGKPMHVQFARAVIAKPDPNSLLNDP</sequence>
<dbReference type="SMART" id="SM00360">
    <property type="entry name" value="RRM"/>
    <property type="match status" value="1"/>
</dbReference>
<feature type="compositionally biased region" description="Low complexity" evidence="3">
    <location>
        <begin position="89"/>
        <end position="101"/>
    </location>
</feature>
<feature type="compositionally biased region" description="Basic and acidic residues" evidence="3">
    <location>
        <begin position="13"/>
        <end position="27"/>
    </location>
</feature>
<feature type="non-terminal residue" evidence="5">
    <location>
        <position position="256"/>
    </location>
</feature>
<evidence type="ECO:0000313" key="6">
    <source>
        <dbReference type="Proteomes" id="UP000321570"/>
    </source>
</evidence>